<dbReference type="HAMAP" id="MF_00456">
    <property type="entry name" value="ProB"/>
    <property type="match status" value="1"/>
</dbReference>
<dbReference type="Pfam" id="PF01472">
    <property type="entry name" value="PUA"/>
    <property type="match status" value="1"/>
</dbReference>
<dbReference type="GO" id="GO:0005829">
    <property type="term" value="C:cytosol"/>
    <property type="evidence" value="ECO:0007669"/>
    <property type="project" value="TreeGrafter"/>
</dbReference>
<keyword evidence="4 8" id="KW-0808">Transferase</keyword>
<dbReference type="GO" id="GO:0004349">
    <property type="term" value="F:glutamate 5-kinase activity"/>
    <property type="evidence" value="ECO:0007669"/>
    <property type="project" value="UniProtKB-UniRule"/>
</dbReference>
<comment type="catalytic activity">
    <reaction evidence="8">
        <text>L-glutamate + ATP = L-glutamyl 5-phosphate + ADP</text>
        <dbReference type="Rhea" id="RHEA:14877"/>
        <dbReference type="ChEBI" id="CHEBI:29985"/>
        <dbReference type="ChEBI" id="CHEBI:30616"/>
        <dbReference type="ChEBI" id="CHEBI:58274"/>
        <dbReference type="ChEBI" id="CHEBI:456216"/>
        <dbReference type="EC" id="2.7.2.11"/>
    </reaction>
</comment>
<dbReference type="PANTHER" id="PTHR43654:SF1">
    <property type="entry name" value="ISOPENTENYL PHOSPHATE KINASE"/>
    <property type="match status" value="1"/>
</dbReference>
<dbReference type="InterPro" id="IPR001057">
    <property type="entry name" value="Glu/AcGlu_kinase"/>
</dbReference>
<evidence type="ECO:0000256" key="7">
    <source>
        <dbReference type="ARBA" id="ARBA00022840"/>
    </source>
</evidence>
<evidence type="ECO:0000313" key="10">
    <source>
        <dbReference type="EMBL" id="PAU98049.1"/>
    </source>
</evidence>
<evidence type="ECO:0000256" key="3">
    <source>
        <dbReference type="ARBA" id="ARBA00022650"/>
    </source>
</evidence>
<dbReference type="PROSITE" id="PS00902">
    <property type="entry name" value="GLUTAMATE_5_KINASE"/>
    <property type="match status" value="1"/>
</dbReference>
<organism evidence="10 11">
    <name type="scientific">Paracoccus salipaludis</name>
    <dbReference type="NCBI Taxonomy" id="2032623"/>
    <lineage>
        <taxon>Bacteria</taxon>
        <taxon>Pseudomonadati</taxon>
        <taxon>Pseudomonadota</taxon>
        <taxon>Alphaproteobacteria</taxon>
        <taxon>Rhodobacterales</taxon>
        <taxon>Paracoccaceae</taxon>
        <taxon>Paracoccus</taxon>
    </lineage>
</organism>
<dbReference type="PANTHER" id="PTHR43654">
    <property type="entry name" value="GLUTAMATE 5-KINASE"/>
    <property type="match status" value="1"/>
</dbReference>
<evidence type="ECO:0000256" key="4">
    <source>
        <dbReference type="ARBA" id="ARBA00022679"/>
    </source>
</evidence>
<evidence type="ECO:0000256" key="6">
    <source>
        <dbReference type="ARBA" id="ARBA00022777"/>
    </source>
</evidence>
<dbReference type="PROSITE" id="PS50890">
    <property type="entry name" value="PUA"/>
    <property type="match status" value="1"/>
</dbReference>
<keyword evidence="2 8" id="KW-0028">Amino-acid biosynthesis</keyword>
<feature type="binding site" evidence="8">
    <location>
        <position position="56"/>
    </location>
    <ligand>
        <name>substrate</name>
    </ligand>
</feature>
<evidence type="ECO:0000256" key="8">
    <source>
        <dbReference type="HAMAP-Rule" id="MF_00456"/>
    </source>
</evidence>
<comment type="caution">
    <text evidence="10">The sequence shown here is derived from an EMBL/GenBank/DDBJ whole genome shotgun (WGS) entry which is preliminary data.</text>
</comment>
<keyword evidence="1 8" id="KW-0963">Cytoplasm</keyword>
<keyword evidence="3 8" id="KW-0641">Proline biosynthesis</keyword>
<dbReference type="Pfam" id="PF00696">
    <property type="entry name" value="AA_kinase"/>
    <property type="match status" value="1"/>
</dbReference>
<dbReference type="PIRSF" id="PIRSF000729">
    <property type="entry name" value="GK"/>
    <property type="match status" value="1"/>
</dbReference>
<dbReference type="InterPro" id="IPR001048">
    <property type="entry name" value="Asp/Glu/Uridylate_kinase"/>
</dbReference>
<evidence type="ECO:0000256" key="5">
    <source>
        <dbReference type="ARBA" id="ARBA00022741"/>
    </source>
</evidence>
<dbReference type="PRINTS" id="PR00474">
    <property type="entry name" value="GLU5KINASE"/>
</dbReference>
<sequence length="372" mass="39283">MAAVTPDIARARRLVVKIGSALLVGDEGLRADWLRGLCEDVALWRQRGSDVVLVSSGSIALGRRVLKLPSGALTLEQSQAAAAVGQIRLARAYEEMLAPHGVTTAQVLVTLEDTENRRRYLNSRATMETLLGLGVVPIVNENDTVATDEIRYGDNDRLAAQIAVTCGADQLALLSDVDGLYTANPKTDPSARHLPVVEALTPEIEAMGGDPVSGLSKGGMKTKLMAARTAVSGGCAMAIAEGSVLRPLSAVADGARVTWFLAEGDPQVSRKRWIAAMKPRGELIVDEGAARALADGRSLLPAGVRQVKGVFHRGDPVLIRGPQGAALAQGLARYDSTDAVQIAGKRSEDIAAILGEQVRAALVHRDDMAVNR</sequence>
<protein>
    <recommendedName>
        <fullName evidence="8">Glutamate 5-kinase</fullName>
        <ecNumber evidence="8">2.7.2.11</ecNumber>
    </recommendedName>
    <alternativeName>
        <fullName evidence="8">Gamma-glutamyl kinase</fullName>
        <shortName evidence="8">GK</shortName>
    </alternativeName>
</protein>
<keyword evidence="7 8" id="KW-0067">ATP-binding</keyword>
<comment type="function">
    <text evidence="8">Catalyzes the transfer of a phosphate group to glutamate to form L-glutamate 5-phosphate.</text>
</comment>
<dbReference type="Gene3D" id="2.30.130.10">
    <property type="entry name" value="PUA domain"/>
    <property type="match status" value="1"/>
</dbReference>
<dbReference type="InterPro" id="IPR011529">
    <property type="entry name" value="Glu_5kinase"/>
</dbReference>
<dbReference type="InterPro" id="IPR041739">
    <property type="entry name" value="G5K_ProB"/>
</dbReference>
<reference evidence="10 11" key="1">
    <citation type="submission" date="2017-09" db="EMBL/GenBank/DDBJ databases">
        <title>Paracoccus alkalisoli sp. nov., isolated from saline alkaline soil.</title>
        <authorList>
            <person name="Dong X."/>
            <person name="Zhang G."/>
        </authorList>
    </citation>
    <scope>NUCLEOTIDE SEQUENCE [LARGE SCALE GENOMIC DNA]</scope>
    <source>
        <strain evidence="10 11">WN007</strain>
    </source>
</reference>
<evidence type="ECO:0000313" key="11">
    <source>
        <dbReference type="Proteomes" id="UP000218023"/>
    </source>
</evidence>
<dbReference type="FunFam" id="3.40.1160.10:FF:000018">
    <property type="entry name" value="Glutamate 5-kinase"/>
    <property type="match status" value="1"/>
</dbReference>
<dbReference type="SUPFAM" id="SSF53633">
    <property type="entry name" value="Carbamate kinase-like"/>
    <property type="match status" value="1"/>
</dbReference>
<dbReference type="NCBIfam" id="TIGR01027">
    <property type="entry name" value="proB"/>
    <property type="match status" value="1"/>
</dbReference>
<evidence type="ECO:0000256" key="2">
    <source>
        <dbReference type="ARBA" id="ARBA00022605"/>
    </source>
</evidence>
<keyword evidence="11" id="KW-1185">Reference proteome</keyword>
<dbReference type="GO" id="GO:0005524">
    <property type="term" value="F:ATP binding"/>
    <property type="evidence" value="ECO:0007669"/>
    <property type="project" value="UniProtKB-KW"/>
</dbReference>
<dbReference type="SMART" id="SM00359">
    <property type="entry name" value="PUA"/>
    <property type="match status" value="1"/>
</dbReference>
<gene>
    <name evidence="8" type="primary">proB</name>
    <name evidence="10" type="ORF">CK240_06155</name>
</gene>
<accession>A0A2A2GMA1</accession>
<dbReference type="CDD" id="cd04242">
    <property type="entry name" value="AAK_G5K_ProB"/>
    <property type="match status" value="1"/>
</dbReference>
<dbReference type="InterPro" id="IPR002478">
    <property type="entry name" value="PUA"/>
</dbReference>
<dbReference type="CDD" id="cd21157">
    <property type="entry name" value="PUA_G5K"/>
    <property type="match status" value="1"/>
</dbReference>
<dbReference type="SUPFAM" id="SSF88697">
    <property type="entry name" value="PUA domain-like"/>
    <property type="match status" value="1"/>
</dbReference>
<dbReference type="AlphaFoldDB" id="A0A2A2GMA1"/>
<feature type="binding site" evidence="8">
    <location>
        <position position="155"/>
    </location>
    <ligand>
        <name>substrate</name>
    </ligand>
</feature>
<dbReference type="UniPathway" id="UPA00098">
    <property type="reaction ID" value="UER00359"/>
</dbReference>
<evidence type="ECO:0000256" key="1">
    <source>
        <dbReference type="ARBA" id="ARBA00022490"/>
    </source>
</evidence>
<dbReference type="OrthoDB" id="9804434at2"/>
<dbReference type="RefSeq" id="WP_095639453.1">
    <property type="nucleotide sequence ID" value="NZ_NSJZ01000003.1"/>
</dbReference>
<evidence type="ECO:0000259" key="9">
    <source>
        <dbReference type="SMART" id="SM00359"/>
    </source>
</evidence>
<dbReference type="InterPro" id="IPR019797">
    <property type="entry name" value="Glutamate_5-kinase_CS"/>
</dbReference>
<dbReference type="InterPro" id="IPR015947">
    <property type="entry name" value="PUA-like_sf"/>
</dbReference>
<dbReference type="InterPro" id="IPR036393">
    <property type="entry name" value="AceGlu_kinase-like_sf"/>
</dbReference>
<dbReference type="Gene3D" id="3.40.1160.10">
    <property type="entry name" value="Acetylglutamate kinase-like"/>
    <property type="match status" value="1"/>
</dbReference>
<keyword evidence="6 8" id="KW-0418">Kinase</keyword>
<dbReference type="Proteomes" id="UP000218023">
    <property type="component" value="Unassembled WGS sequence"/>
</dbReference>
<dbReference type="InterPro" id="IPR005715">
    <property type="entry name" value="Glu_5kinase/COase_Synthase"/>
</dbReference>
<comment type="pathway">
    <text evidence="8">Amino-acid biosynthesis; L-proline biosynthesis; L-glutamate 5-semialdehyde from L-glutamate: step 1/2.</text>
</comment>
<dbReference type="EMBL" id="NSJZ01000003">
    <property type="protein sequence ID" value="PAU98049.1"/>
    <property type="molecule type" value="Genomic_DNA"/>
</dbReference>
<name>A0A2A2GMA1_9RHOB</name>
<feature type="domain" description="PUA" evidence="9">
    <location>
        <begin position="281"/>
        <end position="363"/>
    </location>
</feature>
<feature type="binding site" evidence="8">
    <location>
        <position position="17"/>
    </location>
    <ligand>
        <name>ATP</name>
        <dbReference type="ChEBI" id="CHEBI:30616"/>
    </ligand>
</feature>
<dbReference type="GO" id="GO:0055129">
    <property type="term" value="P:L-proline biosynthetic process"/>
    <property type="evidence" value="ECO:0007669"/>
    <property type="project" value="UniProtKB-UniRule"/>
</dbReference>
<proteinExistence type="inferred from homology"/>
<comment type="subcellular location">
    <subcellularLocation>
        <location evidence="8">Cytoplasm</location>
    </subcellularLocation>
</comment>
<comment type="similarity">
    <text evidence="8">Belongs to the glutamate 5-kinase family.</text>
</comment>
<keyword evidence="5 8" id="KW-0547">Nucleotide-binding</keyword>
<feature type="binding site" evidence="8">
    <location>
        <position position="143"/>
    </location>
    <ligand>
        <name>substrate</name>
    </ligand>
</feature>
<dbReference type="EC" id="2.7.2.11" evidence="8"/>
<dbReference type="GO" id="GO:0003723">
    <property type="term" value="F:RNA binding"/>
    <property type="evidence" value="ECO:0007669"/>
    <property type="project" value="InterPro"/>
</dbReference>
<feature type="binding site" evidence="8">
    <location>
        <begin position="175"/>
        <end position="176"/>
    </location>
    <ligand>
        <name>ATP</name>
        <dbReference type="ChEBI" id="CHEBI:30616"/>
    </ligand>
</feature>
<comment type="caution">
    <text evidence="8">Lacks conserved residue(s) required for the propagation of feature annotation.</text>
</comment>
<dbReference type="InterPro" id="IPR036974">
    <property type="entry name" value="PUA_sf"/>
</dbReference>